<name>A0A918Y9G0_9ACTN</name>
<protein>
    <submittedName>
        <fullName evidence="2">Uncharacterized protein</fullName>
    </submittedName>
</protein>
<accession>A0A918Y9G0</accession>
<feature type="compositionally biased region" description="Basic and acidic residues" evidence="1">
    <location>
        <begin position="1"/>
        <end position="11"/>
    </location>
</feature>
<proteinExistence type="predicted"/>
<evidence type="ECO:0000313" key="2">
    <source>
        <dbReference type="EMBL" id="GHD95747.1"/>
    </source>
</evidence>
<feature type="region of interest" description="Disordered" evidence="1">
    <location>
        <begin position="1"/>
        <end position="107"/>
    </location>
</feature>
<feature type="compositionally biased region" description="Pro residues" evidence="1">
    <location>
        <begin position="46"/>
        <end position="59"/>
    </location>
</feature>
<dbReference type="AlphaFoldDB" id="A0A918Y9G0"/>
<sequence>MGLRGRPRDLPDQPWGLRGRLRDLPATNPVPARPPRGTCPTALPTPVLPCPTNPGPPQPTLGLPDQPRGLPDRLRTRPVDPRAPALRVTPGCQVRSGTPSAVLIASR</sequence>
<evidence type="ECO:0000256" key="1">
    <source>
        <dbReference type="SAM" id="MobiDB-lite"/>
    </source>
</evidence>
<organism evidence="2 3">
    <name type="scientific">Streptomyces naganishii JCM 4654</name>
    <dbReference type="NCBI Taxonomy" id="1306179"/>
    <lineage>
        <taxon>Bacteria</taxon>
        <taxon>Bacillati</taxon>
        <taxon>Actinomycetota</taxon>
        <taxon>Actinomycetes</taxon>
        <taxon>Kitasatosporales</taxon>
        <taxon>Streptomycetaceae</taxon>
        <taxon>Streptomyces</taxon>
    </lineage>
</organism>
<comment type="caution">
    <text evidence="2">The sequence shown here is derived from an EMBL/GenBank/DDBJ whole genome shotgun (WGS) entry which is preliminary data.</text>
</comment>
<evidence type="ECO:0000313" key="3">
    <source>
        <dbReference type="Proteomes" id="UP000608955"/>
    </source>
</evidence>
<feature type="compositionally biased region" description="Basic and acidic residues" evidence="1">
    <location>
        <begin position="70"/>
        <end position="80"/>
    </location>
</feature>
<reference evidence="2" key="2">
    <citation type="submission" date="2020-09" db="EMBL/GenBank/DDBJ databases">
        <authorList>
            <person name="Sun Q."/>
            <person name="Ohkuma M."/>
        </authorList>
    </citation>
    <scope>NUCLEOTIDE SEQUENCE</scope>
    <source>
        <strain evidence="2">JCM 4654</strain>
    </source>
</reference>
<keyword evidence="3" id="KW-1185">Reference proteome</keyword>
<dbReference type="Proteomes" id="UP000608955">
    <property type="component" value="Unassembled WGS sequence"/>
</dbReference>
<dbReference type="EMBL" id="BMVF01000023">
    <property type="protein sequence ID" value="GHD95747.1"/>
    <property type="molecule type" value="Genomic_DNA"/>
</dbReference>
<reference evidence="2" key="1">
    <citation type="journal article" date="2014" name="Int. J. Syst. Evol. Microbiol.">
        <title>Complete genome sequence of Corynebacterium casei LMG S-19264T (=DSM 44701T), isolated from a smear-ripened cheese.</title>
        <authorList>
            <consortium name="US DOE Joint Genome Institute (JGI-PGF)"/>
            <person name="Walter F."/>
            <person name="Albersmeier A."/>
            <person name="Kalinowski J."/>
            <person name="Ruckert C."/>
        </authorList>
    </citation>
    <scope>NUCLEOTIDE SEQUENCE</scope>
    <source>
        <strain evidence="2">JCM 4654</strain>
    </source>
</reference>
<gene>
    <name evidence="2" type="ORF">GCM10010508_61690</name>
</gene>